<dbReference type="KEGG" id="mint:C7M51_01318"/>
<dbReference type="AlphaFoldDB" id="A0A6P1PWX6"/>
<evidence type="ECO:0000313" key="1">
    <source>
        <dbReference type="EMBL" id="QHM71036.1"/>
    </source>
</evidence>
<organism evidence="1 2">
    <name type="scientific">Mixta intestinalis</name>
    <dbReference type="NCBI Taxonomy" id="1615494"/>
    <lineage>
        <taxon>Bacteria</taxon>
        <taxon>Pseudomonadati</taxon>
        <taxon>Pseudomonadota</taxon>
        <taxon>Gammaproteobacteria</taxon>
        <taxon>Enterobacterales</taxon>
        <taxon>Erwiniaceae</taxon>
        <taxon>Mixta</taxon>
    </lineage>
</organism>
<dbReference type="RefSeq" id="WP_160621055.1">
    <property type="nucleotide sequence ID" value="NZ_CP028271.1"/>
</dbReference>
<protein>
    <submittedName>
        <fullName evidence="1">Uncharacterized protein</fullName>
    </submittedName>
</protein>
<evidence type="ECO:0000313" key="2">
    <source>
        <dbReference type="Proteomes" id="UP000464053"/>
    </source>
</evidence>
<reference evidence="1 2" key="1">
    <citation type="submission" date="2018-03" db="EMBL/GenBank/DDBJ databases">
        <title>Pantoea intestinalis SRCM103226 isolated form the mealworm.</title>
        <authorList>
            <person name="Jeong D.-Y."/>
            <person name="Kim J.W."/>
        </authorList>
    </citation>
    <scope>NUCLEOTIDE SEQUENCE [LARGE SCALE GENOMIC DNA]</scope>
    <source>
        <strain evidence="1 2">SRCM103226</strain>
    </source>
</reference>
<dbReference type="EMBL" id="CP028271">
    <property type="protein sequence ID" value="QHM71036.1"/>
    <property type="molecule type" value="Genomic_DNA"/>
</dbReference>
<proteinExistence type="predicted"/>
<keyword evidence="2" id="KW-1185">Reference proteome</keyword>
<accession>A0A6P1PWX6</accession>
<sequence length="55" mass="5978">MRVLKTSEIVLISGASNNGFWTAVGRYAGKCYGYYMNNIENSVKNGTFGYGIFGG</sequence>
<gene>
    <name evidence="1" type="ORF">C7M51_01318</name>
</gene>
<name>A0A6P1PWX6_9GAMM</name>
<dbReference type="Proteomes" id="UP000464053">
    <property type="component" value="Chromosome"/>
</dbReference>